<dbReference type="InterPro" id="IPR057207">
    <property type="entry name" value="FBXL15_LRR"/>
</dbReference>
<reference evidence="2 3" key="1">
    <citation type="submission" date="2022-07" db="EMBL/GenBank/DDBJ databases">
        <title>Genome-wide signatures of adaptation to extreme environments.</title>
        <authorList>
            <person name="Cho C.H."/>
            <person name="Yoon H.S."/>
        </authorList>
    </citation>
    <scope>NUCLEOTIDE SEQUENCE [LARGE SCALE GENOMIC DNA]</scope>
    <source>
        <strain evidence="2 3">108.79 E11</strain>
    </source>
</reference>
<sequence length="295" mass="33054">MNGSTTTTTTTDDLNSLVQLLPEELIAKVIEHAANSNLATLCTLRNCNRQFRNVIDSVLLSKLKEVDARCFRDRSKSCAYSAEKVHSLASFIRKCVQLTKLELTRVFYAVDDSLLFPIATCCNYLKVLDLSYCYHVTDEGVGAVLTLPNLQVLTIRSCPNITSKAFQRCSKQGASQSLSTLNIEWCPNVSYPIMSYLIKFRRLEYLSLRGCESVSDDCFRAILADPEQKPLLKYLDIRFCMIGDAGLLLIARLFPSLDKLFLGSKTHNLWPCGNWTLNGATQVANILPHCSIIYS</sequence>
<evidence type="ECO:0000313" key="2">
    <source>
        <dbReference type="EMBL" id="KAK4526729.1"/>
    </source>
</evidence>
<name>A0AAV9IHE3_9RHOD</name>
<dbReference type="Pfam" id="PF25372">
    <property type="entry name" value="DUF7885"/>
    <property type="match status" value="1"/>
</dbReference>
<keyword evidence="3" id="KW-1185">Reference proteome</keyword>
<dbReference type="AlphaFoldDB" id="A0AAV9IHE3"/>
<dbReference type="GO" id="GO:0031146">
    <property type="term" value="P:SCF-dependent proteasomal ubiquitin-dependent protein catabolic process"/>
    <property type="evidence" value="ECO:0007669"/>
    <property type="project" value="TreeGrafter"/>
</dbReference>
<dbReference type="Gene3D" id="3.80.10.10">
    <property type="entry name" value="Ribonuclease Inhibitor"/>
    <property type="match status" value="1"/>
</dbReference>
<dbReference type="InterPro" id="IPR006553">
    <property type="entry name" value="Leu-rich_rpt_Cys-con_subtyp"/>
</dbReference>
<feature type="domain" description="F-box" evidence="1">
    <location>
        <begin position="15"/>
        <end position="66"/>
    </location>
</feature>
<proteinExistence type="predicted"/>
<gene>
    <name evidence="2" type="ORF">GAYE_SCF27MG4646</name>
</gene>
<dbReference type="InterPro" id="IPR001810">
    <property type="entry name" value="F-box_dom"/>
</dbReference>
<evidence type="ECO:0000313" key="3">
    <source>
        <dbReference type="Proteomes" id="UP001300502"/>
    </source>
</evidence>
<dbReference type="InterPro" id="IPR032675">
    <property type="entry name" value="LRR_dom_sf"/>
</dbReference>
<dbReference type="Proteomes" id="UP001300502">
    <property type="component" value="Unassembled WGS sequence"/>
</dbReference>
<dbReference type="GO" id="GO:0019005">
    <property type="term" value="C:SCF ubiquitin ligase complex"/>
    <property type="evidence" value="ECO:0007669"/>
    <property type="project" value="TreeGrafter"/>
</dbReference>
<comment type="caution">
    <text evidence="2">The sequence shown here is derived from an EMBL/GenBank/DDBJ whole genome shotgun (WGS) entry which is preliminary data.</text>
</comment>
<dbReference type="SUPFAM" id="SSF52047">
    <property type="entry name" value="RNI-like"/>
    <property type="match status" value="1"/>
</dbReference>
<evidence type="ECO:0000259" key="1">
    <source>
        <dbReference type="PROSITE" id="PS50181"/>
    </source>
</evidence>
<protein>
    <recommendedName>
        <fullName evidence="1">F-box domain-containing protein</fullName>
    </recommendedName>
</protein>
<dbReference type="EMBL" id="JANCYU010000043">
    <property type="protein sequence ID" value="KAK4526729.1"/>
    <property type="molecule type" value="Genomic_DNA"/>
</dbReference>
<dbReference type="PANTHER" id="PTHR13318">
    <property type="entry name" value="PARTNER OF PAIRED, ISOFORM B-RELATED"/>
    <property type="match status" value="1"/>
</dbReference>
<dbReference type="SMART" id="SM00367">
    <property type="entry name" value="LRR_CC"/>
    <property type="match status" value="4"/>
</dbReference>
<organism evidence="2 3">
    <name type="scientific">Galdieria yellowstonensis</name>
    <dbReference type="NCBI Taxonomy" id="3028027"/>
    <lineage>
        <taxon>Eukaryota</taxon>
        <taxon>Rhodophyta</taxon>
        <taxon>Bangiophyceae</taxon>
        <taxon>Galdieriales</taxon>
        <taxon>Galdieriaceae</taxon>
        <taxon>Galdieria</taxon>
    </lineage>
</organism>
<accession>A0AAV9IHE3</accession>
<dbReference type="PROSITE" id="PS50181">
    <property type="entry name" value="FBOX"/>
    <property type="match status" value="1"/>
</dbReference>